<dbReference type="Pfam" id="PF02743">
    <property type="entry name" value="dCache_1"/>
    <property type="match status" value="1"/>
</dbReference>
<dbReference type="InterPro" id="IPR003661">
    <property type="entry name" value="HisK_dim/P_dom"/>
</dbReference>
<dbReference type="Gene3D" id="3.30.565.10">
    <property type="entry name" value="Histidine kinase-like ATPase, C-terminal domain"/>
    <property type="match status" value="1"/>
</dbReference>
<dbReference type="InterPro" id="IPR029151">
    <property type="entry name" value="Sensor-like_sf"/>
</dbReference>
<keyword evidence="5" id="KW-0997">Cell inner membrane</keyword>
<dbReference type="InterPro" id="IPR033479">
    <property type="entry name" value="dCache_1"/>
</dbReference>
<dbReference type="PANTHER" id="PTHR43065:SF46">
    <property type="entry name" value="C4-DICARBOXYLATE TRANSPORT SENSOR PROTEIN DCTB"/>
    <property type="match status" value="1"/>
</dbReference>
<organism evidence="18 19">
    <name type="scientific">Leucothrix arctica</name>
    <dbReference type="NCBI Taxonomy" id="1481894"/>
    <lineage>
        <taxon>Bacteria</taxon>
        <taxon>Pseudomonadati</taxon>
        <taxon>Pseudomonadota</taxon>
        <taxon>Gammaproteobacteria</taxon>
        <taxon>Thiotrichales</taxon>
        <taxon>Thiotrichaceae</taxon>
        <taxon>Leucothrix</taxon>
    </lineage>
</organism>
<comment type="subcellular location">
    <subcellularLocation>
        <location evidence="2">Cell inner membrane</location>
        <topology evidence="2">Multi-pass membrane protein</topology>
    </subcellularLocation>
</comment>
<keyword evidence="4" id="KW-1003">Cell membrane</keyword>
<dbReference type="PANTHER" id="PTHR43065">
    <property type="entry name" value="SENSOR HISTIDINE KINASE"/>
    <property type="match status" value="1"/>
</dbReference>
<keyword evidence="19" id="KW-1185">Reference proteome</keyword>
<evidence type="ECO:0000313" key="19">
    <source>
        <dbReference type="Proteomes" id="UP000245506"/>
    </source>
</evidence>
<evidence type="ECO:0000256" key="14">
    <source>
        <dbReference type="ARBA" id="ARBA00023136"/>
    </source>
</evidence>
<feature type="transmembrane region" description="Helical" evidence="16">
    <location>
        <begin position="307"/>
        <end position="327"/>
    </location>
</feature>
<accession>A0A317CMV3</accession>
<evidence type="ECO:0000313" key="18">
    <source>
        <dbReference type="EMBL" id="PWQ99537.1"/>
    </source>
</evidence>
<reference evidence="18 19" key="1">
    <citation type="submission" date="2018-05" db="EMBL/GenBank/DDBJ databases">
        <title>Leucothrix arctica sp. nov., isolated from Arctic seawater.</title>
        <authorList>
            <person name="Choi A."/>
            <person name="Baek K."/>
        </authorList>
    </citation>
    <scope>NUCLEOTIDE SEQUENCE [LARGE SCALE GENOMIC DNA]</scope>
    <source>
        <strain evidence="18 19">IMCC9719</strain>
    </source>
</reference>
<dbReference type="OrthoDB" id="9772100at2"/>
<gene>
    <name evidence="18" type="ORF">DKT75_00260</name>
</gene>
<evidence type="ECO:0000256" key="9">
    <source>
        <dbReference type="ARBA" id="ARBA00022741"/>
    </source>
</evidence>
<evidence type="ECO:0000256" key="7">
    <source>
        <dbReference type="ARBA" id="ARBA00022679"/>
    </source>
</evidence>
<evidence type="ECO:0000256" key="5">
    <source>
        <dbReference type="ARBA" id="ARBA00022519"/>
    </source>
</evidence>
<dbReference type="EC" id="2.7.13.3" evidence="3"/>
<protein>
    <recommendedName>
        <fullName evidence="15">C4-dicarboxylate transport sensor protein DctB</fullName>
        <ecNumber evidence="3">2.7.13.3</ecNumber>
    </recommendedName>
</protein>
<evidence type="ECO:0000256" key="13">
    <source>
        <dbReference type="ARBA" id="ARBA00023012"/>
    </source>
</evidence>
<evidence type="ECO:0000256" key="11">
    <source>
        <dbReference type="ARBA" id="ARBA00022840"/>
    </source>
</evidence>
<dbReference type="SMART" id="SM00387">
    <property type="entry name" value="HATPase_c"/>
    <property type="match status" value="1"/>
</dbReference>
<dbReference type="PRINTS" id="PR00344">
    <property type="entry name" value="BCTRLSENSOR"/>
</dbReference>
<dbReference type="InterPro" id="IPR036890">
    <property type="entry name" value="HATPase_C_sf"/>
</dbReference>
<evidence type="ECO:0000256" key="1">
    <source>
        <dbReference type="ARBA" id="ARBA00000085"/>
    </source>
</evidence>
<dbReference type="Pfam" id="PF02518">
    <property type="entry name" value="HATPase_c"/>
    <property type="match status" value="1"/>
</dbReference>
<evidence type="ECO:0000259" key="17">
    <source>
        <dbReference type="PROSITE" id="PS50109"/>
    </source>
</evidence>
<keyword evidence="14 16" id="KW-0472">Membrane</keyword>
<dbReference type="SUPFAM" id="SSF47384">
    <property type="entry name" value="Homodimeric domain of signal transducing histidine kinase"/>
    <property type="match status" value="1"/>
</dbReference>
<dbReference type="Pfam" id="PF00512">
    <property type="entry name" value="HisKA"/>
    <property type="match status" value="1"/>
</dbReference>
<dbReference type="FunFam" id="1.10.287.130:FF:000049">
    <property type="entry name" value="C4-dicarboxylate transport sensor protein DctB"/>
    <property type="match status" value="1"/>
</dbReference>
<dbReference type="SUPFAM" id="SSF103190">
    <property type="entry name" value="Sensory domain-like"/>
    <property type="match status" value="1"/>
</dbReference>
<keyword evidence="6" id="KW-0597">Phosphoprotein</keyword>
<dbReference type="Proteomes" id="UP000245506">
    <property type="component" value="Unassembled WGS sequence"/>
</dbReference>
<keyword evidence="11" id="KW-0067">ATP-binding</keyword>
<keyword evidence="10 18" id="KW-0418">Kinase</keyword>
<comment type="caution">
    <text evidence="18">The sequence shown here is derived from an EMBL/GenBank/DDBJ whole genome shotgun (WGS) entry which is preliminary data.</text>
</comment>
<dbReference type="CDD" id="cd00082">
    <property type="entry name" value="HisKA"/>
    <property type="match status" value="1"/>
</dbReference>
<evidence type="ECO:0000256" key="16">
    <source>
        <dbReference type="SAM" id="Phobius"/>
    </source>
</evidence>
<comment type="catalytic activity">
    <reaction evidence="1">
        <text>ATP + protein L-histidine = ADP + protein N-phospho-L-histidine.</text>
        <dbReference type="EC" id="2.7.13.3"/>
    </reaction>
</comment>
<evidence type="ECO:0000256" key="10">
    <source>
        <dbReference type="ARBA" id="ARBA00022777"/>
    </source>
</evidence>
<evidence type="ECO:0000256" key="3">
    <source>
        <dbReference type="ARBA" id="ARBA00012438"/>
    </source>
</evidence>
<evidence type="ECO:0000256" key="4">
    <source>
        <dbReference type="ARBA" id="ARBA00022475"/>
    </source>
</evidence>
<dbReference type="PROSITE" id="PS50109">
    <property type="entry name" value="HIS_KIN"/>
    <property type="match status" value="1"/>
</dbReference>
<dbReference type="PIRSF" id="PIRSF036431">
    <property type="entry name" value="STHK_DctB"/>
    <property type="match status" value="1"/>
</dbReference>
<keyword evidence="13" id="KW-0902">Two-component regulatory system</keyword>
<dbReference type="InterPro" id="IPR003594">
    <property type="entry name" value="HATPase_dom"/>
</dbReference>
<dbReference type="EMBL" id="QGKL01000004">
    <property type="protein sequence ID" value="PWQ99537.1"/>
    <property type="molecule type" value="Genomic_DNA"/>
</dbReference>
<name>A0A317CMV3_9GAMM</name>
<dbReference type="Gene3D" id="3.30.450.20">
    <property type="entry name" value="PAS domain"/>
    <property type="match status" value="2"/>
</dbReference>
<keyword evidence="9" id="KW-0547">Nucleotide-binding</keyword>
<dbReference type="Gene3D" id="1.10.287.130">
    <property type="match status" value="1"/>
</dbReference>
<dbReference type="InterPro" id="IPR036097">
    <property type="entry name" value="HisK_dim/P_sf"/>
</dbReference>
<dbReference type="GO" id="GO:0005524">
    <property type="term" value="F:ATP binding"/>
    <property type="evidence" value="ECO:0007669"/>
    <property type="project" value="UniProtKB-KW"/>
</dbReference>
<dbReference type="GO" id="GO:0005886">
    <property type="term" value="C:plasma membrane"/>
    <property type="evidence" value="ECO:0007669"/>
    <property type="project" value="UniProtKB-SubCell"/>
</dbReference>
<dbReference type="FunFam" id="3.30.450.20:FF:000127">
    <property type="entry name" value="C4-dicarboxylate transport sensor protein"/>
    <property type="match status" value="1"/>
</dbReference>
<evidence type="ECO:0000256" key="15">
    <source>
        <dbReference type="ARBA" id="ARBA00073143"/>
    </source>
</evidence>
<dbReference type="SMART" id="SM00388">
    <property type="entry name" value="HisKA"/>
    <property type="match status" value="1"/>
</dbReference>
<proteinExistence type="predicted"/>
<evidence type="ECO:0000256" key="6">
    <source>
        <dbReference type="ARBA" id="ARBA00022553"/>
    </source>
</evidence>
<dbReference type="SUPFAM" id="SSF55874">
    <property type="entry name" value="ATPase domain of HSP90 chaperone/DNA topoisomerase II/histidine kinase"/>
    <property type="match status" value="1"/>
</dbReference>
<dbReference type="InterPro" id="IPR004358">
    <property type="entry name" value="Sig_transdc_His_kin-like_C"/>
</dbReference>
<evidence type="ECO:0000256" key="8">
    <source>
        <dbReference type="ARBA" id="ARBA00022692"/>
    </source>
</evidence>
<keyword evidence="8 16" id="KW-0812">Transmembrane</keyword>
<dbReference type="InterPro" id="IPR017055">
    <property type="entry name" value="Sig_transdc_His_kinase_DctB"/>
</dbReference>
<evidence type="ECO:0000256" key="2">
    <source>
        <dbReference type="ARBA" id="ARBA00004429"/>
    </source>
</evidence>
<dbReference type="InterPro" id="IPR005467">
    <property type="entry name" value="His_kinase_dom"/>
</dbReference>
<dbReference type="GO" id="GO:0000155">
    <property type="term" value="F:phosphorelay sensor kinase activity"/>
    <property type="evidence" value="ECO:0007669"/>
    <property type="project" value="InterPro"/>
</dbReference>
<feature type="transmembrane region" description="Helical" evidence="16">
    <location>
        <begin position="12"/>
        <end position="34"/>
    </location>
</feature>
<keyword evidence="7" id="KW-0808">Transferase</keyword>
<keyword evidence="12 16" id="KW-1133">Transmembrane helix</keyword>
<dbReference type="RefSeq" id="WP_109821432.1">
    <property type="nucleotide sequence ID" value="NZ_QGKL01000004.1"/>
</dbReference>
<dbReference type="Gene3D" id="6.10.250.3020">
    <property type="match status" value="1"/>
</dbReference>
<sequence length="614" mass="68819">MDRLKQLTRSQISLTLVISGVVFSALVLWQTAYWTKQVAIDDIRDRSKNNLTLVVSNISSELKRYRSQPELISADEKLIPALLGTANTQEIQALNADLKRINDVIDASDIYIMDATGNTIAASNYQKEKTFIGKNFEFRPYFNLAMQGQRSNYFAYGITSNKRGYFFSYPVRHLGKIIGVVAVKITVERLEEKWRESHDEILVIDDYGIVFLASDTSWHYRYLRSLSDDDTQALADSFQYGEKTLKPMPIVNQTRDVNDSVLSLSLERGEIVSDARDYLVEQVDMVDEGWKVLLLVKDEEVGKRVKLAMMVAALVLASLFLAVINIVQRRRRSAERMAMKDAHSLELEQKVKNRTKELTQTNELLEAEVVERKQAESALRDTQAGLVQATKLAALGKMSAGVSHELNQPLAAIRSYSDNAKAFIERGNVETASDNLQLISELVDRMDRIIKNLRTYARDESISMRPVVVAEVLNDTLILMKERIQTESIDIINNMTEPSPVVVAGDVRLQQVFVNLFSNAFDSMRSSDVRQLQISTHEQGDTVHISISDTGTGVPQALREHVFDPFYSTKSVGEGMGLGLSITYGIVDQFGGKILIGDSPLGGALFTIILKKST</sequence>
<dbReference type="AlphaFoldDB" id="A0A317CMV3"/>
<evidence type="ECO:0000256" key="12">
    <source>
        <dbReference type="ARBA" id="ARBA00022989"/>
    </source>
</evidence>
<feature type="domain" description="Histidine kinase" evidence="17">
    <location>
        <begin position="401"/>
        <end position="614"/>
    </location>
</feature>